<accession>A0A2M3ZQY8</accession>
<organism evidence="1">
    <name type="scientific">Anopheles braziliensis</name>
    <dbReference type="NCBI Taxonomy" id="58242"/>
    <lineage>
        <taxon>Eukaryota</taxon>
        <taxon>Metazoa</taxon>
        <taxon>Ecdysozoa</taxon>
        <taxon>Arthropoda</taxon>
        <taxon>Hexapoda</taxon>
        <taxon>Insecta</taxon>
        <taxon>Pterygota</taxon>
        <taxon>Neoptera</taxon>
        <taxon>Endopterygota</taxon>
        <taxon>Diptera</taxon>
        <taxon>Nematocera</taxon>
        <taxon>Culicoidea</taxon>
        <taxon>Culicidae</taxon>
        <taxon>Anophelinae</taxon>
        <taxon>Anopheles</taxon>
    </lineage>
</organism>
<dbReference type="EMBL" id="GGFM01010210">
    <property type="protein sequence ID" value="MBW30961.1"/>
    <property type="molecule type" value="Transcribed_RNA"/>
</dbReference>
<dbReference type="AlphaFoldDB" id="A0A2M3ZQY8"/>
<protein>
    <submittedName>
        <fullName evidence="1">Putative secreted peptide</fullName>
    </submittedName>
</protein>
<proteinExistence type="predicted"/>
<evidence type="ECO:0000313" key="1">
    <source>
        <dbReference type="EMBL" id="MBW30961.1"/>
    </source>
</evidence>
<sequence>MIGMAPMRFSSLRSGVSLPVALTLPAIVRSFCGVDARCSFSICSNVWTGACVLKSGTSEAAGCLAAAKKFTTLRGAFWLDIGCCCCCCCWVTGTGTMGMLCPPSTAIPGWLRTAGSLPPAPGVVAALF</sequence>
<name>A0A2M3ZQY8_9DIPT</name>
<reference evidence="1" key="1">
    <citation type="submission" date="2018-01" db="EMBL/GenBank/DDBJ databases">
        <title>An insight into the sialome of Amazonian anophelines.</title>
        <authorList>
            <person name="Ribeiro J.M."/>
            <person name="Scarpassa V."/>
            <person name="Calvo E."/>
        </authorList>
    </citation>
    <scope>NUCLEOTIDE SEQUENCE</scope>
    <source>
        <tissue evidence="1">Salivary glands</tissue>
    </source>
</reference>